<evidence type="ECO:0000313" key="3">
    <source>
        <dbReference type="EMBL" id="PAU98277.1"/>
    </source>
</evidence>
<dbReference type="Pfam" id="PF06210">
    <property type="entry name" value="DUF1003"/>
    <property type="match status" value="1"/>
</dbReference>
<keyword evidence="2" id="KW-0812">Transmembrane</keyword>
<proteinExistence type="predicted"/>
<comment type="caution">
    <text evidence="3">The sequence shown here is derived from an EMBL/GenBank/DDBJ whole genome shotgun (WGS) entry which is preliminary data.</text>
</comment>
<dbReference type="AlphaFoldDB" id="A0A2A2GMU3"/>
<keyword evidence="2" id="KW-0472">Membrane</keyword>
<evidence type="ECO:0000313" key="4">
    <source>
        <dbReference type="Proteomes" id="UP000218023"/>
    </source>
</evidence>
<protein>
    <recommendedName>
        <fullName evidence="5">DUF1003 domain-containing protein</fullName>
    </recommendedName>
</protein>
<evidence type="ECO:0000256" key="1">
    <source>
        <dbReference type="SAM" id="MobiDB-lite"/>
    </source>
</evidence>
<feature type="transmembrane region" description="Helical" evidence="2">
    <location>
        <begin position="69"/>
        <end position="91"/>
    </location>
</feature>
<evidence type="ECO:0000256" key="2">
    <source>
        <dbReference type="SAM" id="Phobius"/>
    </source>
</evidence>
<evidence type="ECO:0008006" key="5">
    <source>
        <dbReference type="Google" id="ProtNLM"/>
    </source>
</evidence>
<dbReference type="Proteomes" id="UP000218023">
    <property type="component" value="Unassembled WGS sequence"/>
</dbReference>
<organism evidence="3 4">
    <name type="scientific">Paracoccus salipaludis</name>
    <dbReference type="NCBI Taxonomy" id="2032623"/>
    <lineage>
        <taxon>Bacteria</taxon>
        <taxon>Pseudomonadati</taxon>
        <taxon>Pseudomonadota</taxon>
        <taxon>Alphaproteobacteria</taxon>
        <taxon>Rhodobacterales</taxon>
        <taxon>Paracoccaceae</taxon>
        <taxon>Paracoccus</taxon>
    </lineage>
</organism>
<feature type="region of interest" description="Disordered" evidence="1">
    <location>
        <begin position="191"/>
        <end position="223"/>
    </location>
</feature>
<dbReference type="OrthoDB" id="9795736at2"/>
<dbReference type="EMBL" id="NSJZ01000002">
    <property type="protein sequence ID" value="PAU98277.1"/>
    <property type="molecule type" value="Genomic_DNA"/>
</dbReference>
<keyword evidence="2" id="KW-1133">Transmembrane helix</keyword>
<sequence>MGDRNRIAAPPLVDGKGGKAVMDPKDPIPAREGMNEQLTSNIMRLVRRRRQEDARASLSDRIAERITRIAGSMSFILLHVAFYGGALLVLTDLIPVPVPFADGIGLIGSVASTEAIFLSLFVLMNQRREEQRADARNDFTLHVSLLTEDELTKIATVIHRIAEKLDVPVDEKTAEEVEKNIDPEQVLDALEQIEGDSGAPGHPRAHDAGAARGSSAMKASTAS</sequence>
<reference evidence="3 4" key="1">
    <citation type="submission" date="2017-09" db="EMBL/GenBank/DDBJ databases">
        <title>Paracoccus alkalisoli sp. nov., isolated from saline alkaline soil.</title>
        <authorList>
            <person name="Dong X."/>
            <person name="Zhang G."/>
        </authorList>
    </citation>
    <scope>NUCLEOTIDE SEQUENCE [LARGE SCALE GENOMIC DNA]</scope>
    <source>
        <strain evidence="3 4">WN007</strain>
    </source>
</reference>
<feature type="transmembrane region" description="Helical" evidence="2">
    <location>
        <begin position="103"/>
        <end position="123"/>
    </location>
</feature>
<accession>A0A2A2GMU3</accession>
<name>A0A2A2GMU3_9RHOB</name>
<gene>
    <name evidence="3" type="ORF">CK240_03575</name>
</gene>
<keyword evidence="4" id="KW-1185">Reference proteome</keyword>
<dbReference type="InterPro" id="IPR010406">
    <property type="entry name" value="DUF1003"/>
</dbReference>